<dbReference type="InterPro" id="IPR029033">
    <property type="entry name" value="His_PPase_superfam"/>
</dbReference>
<evidence type="ECO:0000313" key="4">
    <source>
        <dbReference type="Proteomes" id="UP000239209"/>
    </source>
</evidence>
<protein>
    <submittedName>
        <fullName evidence="3">Putative phosphoglycerate mutase</fullName>
    </submittedName>
</protein>
<feature type="active site" description="Tele-phosphohistidine intermediate" evidence="1">
    <location>
        <position position="11"/>
    </location>
</feature>
<gene>
    <name evidence="3" type="ORF">CLV70_114203</name>
</gene>
<dbReference type="AlphaFoldDB" id="A0A2T0RSI2"/>
<feature type="active site" description="Proton donor/acceptor" evidence="1">
    <location>
        <position position="84"/>
    </location>
</feature>
<dbReference type="GO" id="GO:0005737">
    <property type="term" value="C:cytoplasm"/>
    <property type="evidence" value="ECO:0007669"/>
    <property type="project" value="TreeGrafter"/>
</dbReference>
<dbReference type="RefSeq" id="WP_106129460.1">
    <property type="nucleotide sequence ID" value="NZ_PVZG01000014.1"/>
</dbReference>
<feature type="binding site" evidence="2">
    <location>
        <position position="60"/>
    </location>
    <ligand>
        <name>substrate</name>
    </ligand>
</feature>
<sequence length="212" mass="22711">MTTTRLIVWRHGNTDWNAEGRVQGQSDVPLNALGGQQAVDAAELLVRLRPAALISSDLRRAADTAAALAALTGLSVTHDERLRERHFGSWQGLTMAEVARTRPDEHARWKAGADVVGGGVETLDDLGKRVADALQAAADAVPPGGTAVVATHGAAARQGVGHLLGWPREQLRTLRALQNCHWVELSHDESRGWQLAAYNVGPFSDRPVPPPV</sequence>
<feature type="binding site" evidence="2">
    <location>
        <begin position="10"/>
        <end position="17"/>
    </location>
    <ligand>
        <name>substrate</name>
    </ligand>
</feature>
<dbReference type="SMART" id="SM00855">
    <property type="entry name" value="PGAM"/>
    <property type="match status" value="1"/>
</dbReference>
<dbReference type="Pfam" id="PF00300">
    <property type="entry name" value="His_Phos_1"/>
    <property type="match status" value="1"/>
</dbReference>
<proteinExistence type="predicted"/>
<dbReference type="InterPro" id="IPR050275">
    <property type="entry name" value="PGM_Phosphatase"/>
</dbReference>
<dbReference type="OrthoDB" id="9781415at2"/>
<dbReference type="Proteomes" id="UP000239209">
    <property type="component" value="Unassembled WGS sequence"/>
</dbReference>
<dbReference type="Gene3D" id="3.40.50.1240">
    <property type="entry name" value="Phosphoglycerate mutase-like"/>
    <property type="match status" value="1"/>
</dbReference>
<keyword evidence="4" id="KW-1185">Reference proteome</keyword>
<dbReference type="InterPro" id="IPR013078">
    <property type="entry name" value="His_Pase_superF_clade-1"/>
</dbReference>
<comment type="caution">
    <text evidence="3">The sequence shown here is derived from an EMBL/GenBank/DDBJ whole genome shotgun (WGS) entry which is preliminary data.</text>
</comment>
<evidence type="ECO:0000256" key="2">
    <source>
        <dbReference type="PIRSR" id="PIRSR613078-2"/>
    </source>
</evidence>
<evidence type="ECO:0000313" key="3">
    <source>
        <dbReference type="EMBL" id="PRY24070.1"/>
    </source>
</evidence>
<dbReference type="PANTHER" id="PTHR48100:SF62">
    <property type="entry name" value="GLUCOSYL-3-PHOSPHOGLYCERATE PHOSPHATASE"/>
    <property type="match status" value="1"/>
</dbReference>
<organism evidence="3 4">
    <name type="scientific">Pseudosporangium ferrugineum</name>
    <dbReference type="NCBI Taxonomy" id="439699"/>
    <lineage>
        <taxon>Bacteria</taxon>
        <taxon>Bacillati</taxon>
        <taxon>Actinomycetota</taxon>
        <taxon>Actinomycetes</taxon>
        <taxon>Micromonosporales</taxon>
        <taxon>Micromonosporaceae</taxon>
        <taxon>Pseudosporangium</taxon>
    </lineage>
</organism>
<evidence type="ECO:0000256" key="1">
    <source>
        <dbReference type="PIRSR" id="PIRSR613078-1"/>
    </source>
</evidence>
<dbReference type="GO" id="GO:0016791">
    <property type="term" value="F:phosphatase activity"/>
    <property type="evidence" value="ECO:0007669"/>
    <property type="project" value="TreeGrafter"/>
</dbReference>
<dbReference type="PANTHER" id="PTHR48100">
    <property type="entry name" value="BROAD-SPECIFICITY PHOSPHATASE YOR283W-RELATED"/>
    <property type="match status" value="1"/>
</dbReference>
<dbReference type="CDD" id="cd07067">
    <property type="entry name" value="HP_PGM_like"/>
    <property type="match status" value="1"/>
</dbReference>
<reference evidence="3 4" key="1">
    <citation type="submission" date="2018-03" db="EMBL/GenBank/DDBJ databases">
        <title>Genomic Encyclopedia of Archaeal and Bacterial Type Strains, Phase II (KMG-II): from individual species to whole genera.</title>
        <authorList>
            <person name="Goeker M."/>
        </authorList>
    </citation>
    <scope>NUCLEOTIDE SEQUENCE [LARGE SCALE GENOMIC DNA]</scope>
    <source>
        <strain evidence="3 4">DSM 45348</strain>
    </source>
</reference>
<name>A0A2T0RSI2_9ACTN</name>
<dbReference type="SUPFAM" id="SSF53254">
    <property type="entry name" value="Phosphoglycerate mutase-like"/>
    <property type="match status" value="1"/>
</dbReference>
<dbReference type="EMBL" id="PVZG01000014">
    <property type="protein sequence ID" value="PRY24070.1"/>
    <property type="molecule type" value="Genomic_DNA"/>
</dbReference>
<accession>A0A2T0RSI2</accession>